<keyword evidence="2" id="KW-1185">Reference proteome</keyword>
<name>A0ABP7LIP8_9GAMM</name>
<dbReference type="EMBL" id="BAABDG010000003">
    <property type="protein sequence ID" value="GAA3900331.1"/>
    <property type="molecule type" value="Genomic_DNA"/>
</dbReference>
<gene>
    <name evidence="1" type="ORF">GCM10022405_27130</name>
</gene>
<sequence>MGAGYANSIRATTPEFSVSLVAVFSPNGNDQYGKHPSTYTLEAVKSTISLYRDLFNHLNLHELTSTQLLDLAALSAEQSEGLCNGLLLFIEPLQKTHGPAHLTKSS</sequence>
<evidence type="ECO:0000313" key="2">
    <source>
        <dbReference type="Proteomes" id="UP001499994"/>
    </source>
</evidence>
<evidence type="ECO:0000313" key="1">
    <source>
        <dbReference type="EMBL" id="GAA3900331.1"/>
    </source>
</evidence>
<comment type="caution">
    <text evidence="1">The sequence shown here is derived from an EMBL/GenBank/DDBJ whole genome shotgun (WGS) entry which is preliminary data.</text>
</comment>
<accession>A0ABP7LIP8</accession>
<dbReference type="Proteomes" id="UP001499994">
    <property type="component" value="Unassembled WGS sequence"/>
</dbReference>
<organism evidence="1 2">
    <name type="scientific">Gibbsiella dentisursi</name>
    <dbReference type="NCBI Taxonomy" id="796890"/>
    <lineage>
        <taxon>Bacteria</taxon>
        <taxon>Pseudomonadati</taxon>
        <taxon>Pseudomonadota</taxon>
        <taxon>Gammaproteobacteria</taxon>
        <taxon>Enterobacterales</taxon>
        <taxon>Yersiniaceae</taxon>
        <taxon>Gibbsiella</taxon>
    </lineage>
</organism>
<proteinExistence type="predicted"/>
<reference evidence="2" key="1">
    <citation type="journal article" date="2019" name="Int. J. Syst. Evol. Microbiol.">
        <title>The Global Catalogue of Microorganisms (GCM) 10K type strain sequencing project: providing services to taxonomists for standard genome sequencing and annotation.</title>
        <authorList>
            <consortium name="The Broad Institute Genomics Platform"/>
            <consortium name="The Broad Institute Genome Sequencing Center for Infectious Disease"/>
            <person name="Wu L."/>
            <person name="Ma J."/>
        </authorList>
    </citation>
    <scope>NUCLEOTIDE SEQUENCE [LARGE SCALE GENOMIC DNA]</scope>
    <source>
        <strain evidence="2">JCM 17201</strain>
    </source>
</reference>
<protein>
    <submittedName>
        <fullName evidence="1">Uncharacterized protein</fullName>
    </submittedName>
</protein>